<reference evidence="2 3" key="1">
    <citation type="submission" date="2020-05" db="EMBL/GenBank/DDBJ databases">
        <title>Ceratocystis lukuohia genome.</title>
        <authorList>
            <person name="Harrington T.C."/>
            <person name="Kim K."/>
            <person name="Mayers C.G."/>
        </authorList>
    </citation>
    <scope>NUCLEOTIDE SEQUENCE [LARGE SCALE GENOMIC DNA]</scope>
    <source>
        <strain evidence="2 3">C4212</strain>
    </source>
</reference>
<keyword evidence="3" id="KW-1185">Reference proteome</keyword>
<proteinExistence type="predicted"/>
<evidence type="ECO:0000313" key="2">
    <source>
        <dbReference type="EMBL" id="KAL2888806.1"/>
    </source>
</evidence>
<evidence type="ECO:0000259" key="1">
    <source>
        <dbReference type="Pfam" id="PF10551"/>
    </source>
</evidence>
<dbReference type="InterPro" id="IPR052579">
    <property type="entry name" value="Zinc_finger_SWIM"/>
</dbReference>
<organism evidence="2 3">
    <name type="scientific">Ceratocystis lukuohia</name>
    <dbReference type="NCBI Taxonomy" id="2019550"/>
    <lineage>
        <taxon>Eukaryota</taxon>
        <taxon>Fungi</taxon>
        <taxon>Dikarya</taxon>
        <taxon>Ascomycota</taxon>
        <taxon>Pezizomycotina</taxon>
        <taxon>Sordariomycetes</taxon>
        <taxon>Hypocreomycetidae</taxon>
        <taxon>Microascales</taxon>
        <taxon>Ceratocystidaceae</taxon>
        <taxon>Ceratocystis</taxon>
    </lineage>
</organism>
<feature type="domain" description="MULE transposase" evidence="1">
    <location>
        <begin position="204"/>
        <end position="299"/>
    </location>
</feature>
<dbReference type="RefSeq" id="XP_070859986.1">
    <property type="nucleotide sequence ID" value="XM_071002038.1"/>
</dbReference>
<dbReference type="EMBL" id="JABSNW010000003">
    <property type="protein sequence ID" value="KAL2888806.1"/>
    <property type="molecule type" value="Genomic_DNA"/>
</dbReference>
<protein>
    <submittedName>
        <fullName evidence="2">Mutator-like element transposase</fullName>
    </submittedName>
</protein>
<dbReference type="Proteomes" id="UP001610728">
    <property type="component" value="Unassembled WGS sequence"/>
</dbReference>
<name>A0ABR4MKL7_9PEZI</name>
<sequence length="517" mass="59460">MAAFLNDCLPPEGFFESRKALFESINSYAKPRGYAFTTQRSVCERNGFWKVYYACDRSGPPPSLERSILSKESSEGWTLKHRPDIRFAVHNHEPSLHPSAHPIHRKLECTPDLERLTNSGLAPKEIQMVVRLSGSLATRQDIYNRMADIRRDSRQGESPIHALTNQLDKEGFWSRVQYGSDNHVTAIFFAHRDSLAYLRAYPEVLLLDCMYKTNKYNMPLLDMIGVDATSRSFCIAFAFLSGETEEDYTWALQQLKELYEQCNGVFPSVILTDRCLAAINTVSSLFPSATSLCAWHANKAVLARCQPAFPITEEWNEFYKFWVLILNSPTEEIYEERLKEFESKYGSTNLQHVGYIKETWLLPFKEKLVAAWVDKQAHFGNTSTSRVEGIHALLKSYLRRSTYDLFEAWKAIQLALCNQLSGLESNQVRQHLRTPIELDKAIYRAVQGCVSYEALRKVEEQRQLQWKDPPPSPTCTGTFTRVYGLPCVHVLAERQGEPLLLQDFHSHWHLMHAYALR</sequence>
<dbReference type="PANTHER" id="PTHR31569">
    <property type="entry name" value="SWIM-TYPE DOMAIN-CONTAINING PROTEIN"/>
    <property type="match status" value="1"/>
</dbReference>
<dbReference type="GeneID" id="98117124"/>
<dbReference type="InterPro" id="IPR018289">
    <property type="entry name" value="MULE_transposase_dom"/>
</dbReference>
<evidence type="ECO:0000313" key="3">
    <source>
        <dbReference type="Proteomes" id="UP001610728"/>
    </source>
</evidence>
<accession>A0ABR4MKL7</accession>
<comment type="caution">
    <text evidence="2">The sequence shown here is derived from an EMBL/GenBank/DDBJ whole genome shotgun (WGS) entry which is preliminary data.</text>
</comment>
<gene>
    <name evidence="2" type="ORF">HOO65_030307</name>
</gene>
<dbReference type="PANTHER" id="PTHR31569:SF4">
    <property type="entry name" value="SWIM-TYPE DOMAIN-CONTAINING PROTEIN"/>
    <property type="match status" value="1"/>
</dbReference>
<dbReference type="Pfam" id="PF10551">
    <property type="entry name" value="MULE"/>
    <property type="match status" value="1"/>
</dbReference>